<evidence type="ECO:0000256" key="1">
    <source>
        <dbReference type="SAM" id="MobiDB-lite"/>
    </source>
</evidence>
<reference evidence="2" key="1">
    <citation type="submission" date="2020-06" db="EMBL/GenBank/DDBJ databases">
        <authorList>
            <person name="Li T."/>
            <person name="Hu X."/>
            <person name="Zhang T."/>
            <person name="Song X."/>
            <person name="Zhang H."/>
            <person name="Dai N."/>
            <person name="Sheng W."/>
            <person name="Hou X."/>
            <person name="Wei L."/>
        </authorList>
    </citation>
    <scope>NUCLEOTIDE SEQUENCE</scope>
    <source>
        <strain evidence="2">G02</strain>
        <tissue evidence="2">Leaf</tissue>
    </source>
</reference>
<comment type="caution">
    <text evidence="2">The sequence shown here is derived from an EMBL/GenBank/DDBJ whole genome shotgun (WGS) entry which is preliminary data.</text>
</comment>
<reference evidence="2" key="2">
    <citation type="journal article" date="2024" name="Plant">
        <title>Genomic evolution and insights into agronomic trait innovations of Sesamum species.</title>
        <authorList>
            <person name="Miao H."/>
            <person name="Wang L."/>
            <person name="Qu L."/>
            <person name="Liu H."/>
            <person name="Sun Y."/>
            <person name="Le M."/>
            <person name="Wang Q."/>
            <person name="Wei S."/>
            <person name="Zheng Y."/>
            <person name="Lin W."/>
            <person name="Duan Y."/>
            <person name="Cao H."/>
            <person name="Xiong S."/>
            <person name="Wang X."/>
            <person name="Wei L."/>
            <person name="Li C."/>
            <person name="Ma Q."/>
            <person name="Ju M."/>
            <person name="Zhao R."/>
            <person name="Li G."/>
            <person name="Mu C."/>
            <person name="Tian Q."/>
            <person name="Mei H."/>
            <person name="Zhang T."/>
            <person name="Gao T."/>
            <person name="Zhang H."/>
        </authorList>
    </citation>
    <scope>NUCLEOTIDE SEQUENCE</scope>
    <source>
        <strain evidence="2">G02</strain>
    </source>
</reference>
<evidence type="ECO:0000313" key="2">
    <source>
        <dbReference type="EMBL" id="KAL0414361.1"/>
    </source>
</evidence>
<organism evidence="2">
    <name type="scientific">Sesamum radiatum</name>
    <name type="common">Black benniseed</name>
    <dbReference type="NCBI Taxonomy" id="300843"/>
    <lineage>
        <taxon>Eukaryota</taxon>
        <taxon>Viridiplantae</taxon>
        <taxon>Streptophyta</taxon>
        <taxon>Embryophyta</taxon>
        <taxon>Tracheophyta</taxon>
        <taxon>Spermatophyta</taxon>
        <taxon>Magnoliopsida</taxon>
        <taxon>eudicotyledons</taxon>
        <taxon>Gunneridae</taxon>
        <taxon>Pentapetalae</taxon>
        <taxon>asterids</taxon>
        <taxon>lamiids</taxon>
        <taxon>Lamiales</taxon>
        <taxon>Pedaliaceae</taxon>
        <taxon>Sesamum</taxon>
    </lineage>
</organism>
<dbReference type="PANTHER" id="PTHR33116:SF86">
    <property type="entry name" value="REVERSE TRANSCRIPTASE DOMAIN-CONTAINING PROTEIN"/>
    <property type="match status" value="1"/>
</dbReference>
<name>A0AAW2UEM8_SESRA</name>
<sequence>MKKKKKERGVEDRPEGGGGGRRQGLTAVDGVSRRRTAGADDADADTPSSRAGEGVVAGRRLAVVGTSHSRCLASRVFNLGGRGRSGTRSGCSGTHTLPDTRPDQFDRVSGKPEPDFLPKKPAPFSLNPIGSGRDPKNPTRSPTPNPYRARNLPGRENRMELYLGLPSRVSRSKRDLFATIRDSIWRKITGWNENFLSHAGKEVLIKAVVQAVPTYAMGCFKLPITLLKEIQGMIANFWWGNRGH</sequence>
<feature type="compositionally biased region" description="Low complexity" evidence="1">
    <location>
        <begin position="45"/>
        <end position="55"/>
    </location>
</feature>
<feature type="region of interest" description="Disordered" evidence="1">
    <location>
        <begin position="1"/>
        <end position="55"/>
    </location>
</feature>
<feature type="region of interest" description="Disordered" evidence="1">
    <location>
        <begin position="79"/>
        <end position="153"/>
    </location>
</feature>
<dbReference type="EMBL" id="JACGWJ010000006">
    <property type="protein sequence ID" value="KAL0414361.1"/>
    <property type="molecule type" value="Genomic_DNA"/>
</dbReference>
<accession>A0AAW2UEM8</accession>
<proteinExistence type="predicted"/>
<feature type="compositionally biased region" description="Basic and acidic residues" evidence="1">
    <location>
        <begin position="98"/>
        <end position="118"/>
    </location>
</feature>
<feature type="compositionally biased region" description="Low complexity" evidence="1">
    <location>
        <begin position="86"/>
        <end position="96"/>
    </location>
</feature>
<dbReference type="AlphaFoldDB" id="A0AAW2UEM8"/>
<gene>
    <name evidence="2" type="ORF">Sradi_1637800</name>
</gene>
<dbReference type="PANTHER" id="PTHR33116">
    <property type="entry name" value="REVERSE TRANSCRIPTASE ZINC-BINDING DOMAIN-CONTAINING PROTEIN-RELATED-RELATED"/>
    <property type="match status" value="1"/>
</dbReference>
<protein>
    <submittedName>
        <fullName evidence="2">Uncharacterized protein</fullName>
    </submittedName>
</protein>